<dbReference type="EMBL" id="JBJQND010000001">
    <property type="protein sequence ID" value="KAL3891008.1"/>
    <property type="molecule type" value="Genomic_DNA"/>
</dbReference>
<proteinExistence type="predicted"/>
<evidence type="ECO:0000313" key="2">
    <source>
        <dbReference type="Proteomes" id="UP001634394"/>
    </source>
</evidence>
<gene>
    <name evidence="1" type="ORF">ACJMK2_003273</name>
</gene>
<sequence>PIEDDFMLAVDSSDNTVYQISLINQNLQGIVKSKDSISGVIYRPSDNVFVFGAESKLVVAYLNGSIKEEIPV</sequence>
<comment type="caution">
    <text evidence="1">The sequence shown here is derived from an EMBL/GenBank/DDBJ whole genome shotgun (WGS) entry which is preliminary data.</text>
</comment>
<keyword evidence="2" id="KW-1185">Reference proteome</keyword>
<accession>A0ABD3Y1B2</accession>
<dbReference type="Proteomes" id="UP001634394">
    <property type="component" value="Unassembled WGS sequence"/>
</dbReference>
<name>A0ABD3Y1B2_SINWO</name>
<feature type="non-terminal residue" evidence="1">
    <location>
        <position position="72"/>
    </location>
</feature>
<organism evidence="1 2">
    <name type="scientific">Sinanodonta woodiana</name>
    <name type="common">Chinese pond mussel</name>
    <name type="synonym">Anodonta woodiana</name>
    <dbReference type="NCBI Taxonomy" id="1069815"/>
    <lineage>
        <taxon>Eukaryota</taxon>
        <taxon>Metazoa</taxon>
        <taxon>Spiralia</taxon>
        <taxon>Lophotrochozoa</taxon>
        <taxon>Mollusca</taxon>
        <taxon>Bivalvia</taxon>
        <taxon>Autobranchia</taxon>
        <taxon>Heteroconchia</taxon>
        <taxon>Palaeoheterodonta</taxon>
        <taxon>Unionida</taxon>
        <taxon>Unionoidea</taxon>
        <taxon>Unionidae</taxon>
        <taxon>Unioninae</taxon>
        <taxon>Sinanodonta</taxon>
    </lineage>
</organism>
<dbReference type="SUPFAM" id="SSF50952">
    <property type="entry name" value="Soluble quinoprotein glucose dehydrogenase"/>
    <property type="match status" value="1"/>
</dbReference>
<protein>
    <submittedName>
        <fullName evidence="1">Uncharacterized protein</fullName>
    </submittedName>
</protein>
<reference evidence="1 2" key="1">
    <citation type="submission" date="2024-11" db="EMBL/GenBank/DDBJ databases">
        <title>Chromosome-level genome assembly of the freshwater bivalve Anodonta woodiana.</title>
        <authorList>
            <person name="Chen X."/>
        </authorList>
    </citation>
    <scope>NUCLEOTIDE SEQUENCE [LARGE SCALE GENOMIC DNA]</scope>
    <source>
        <strain evidence="1">MN2024</strain>
        <tissue evidence="1">Gills</tissue>
    </source>
</reference>
<evidence type="ECO:0000313" key="1">
    <source>
        <dbReference type="EMBL" id="KAL3891008.1"/>
    </source>
</evidence>
<dbReference type="InterPro" id="IPR011041">
    <property type="entry name" value="Quinoprot_gluc/sorb_DH_b-prop"/>
</dbReference>
<dbReference type="AlphaFoldDB" id="A0ABD3Y1B2"/>
<feature type="non-terminal residue" evidence="1">
    <location>
        <position position="1"/>
    </location>
</feature>